<dbReference type="Proteomes" id="UP000269945">
    <property type="component" value="Unassembled WGS sequence"/>
</dbReference>
<keyword evidence="3" id="KW-1185">Reference proteome</keyword>
<dbReference type="InterPro" id="IPR011625">
    <property type="entry name" value="A2M_N_BRD"/>
</dbReference>
<name>A0A9X9PUP8_GULGU</name>
<feature type="non-terminal residue" evidence="2">
    <location>
        <position position="54"/>
    </location>
</feature>
<evidence type="ECO:0000313" key="3">
    <source>
        <dbReference type="Proteomes" id="UP000269945"/>
    </source>
</evidence>
<reference evidence="2 3" key="1">
    <citation type="submission" date="2018-10" db="EMBL/GenBank/DDBJ databases">
        <authorList>
            <person name="Ekblom R."/>
            <person name="Jareborg N."/>
        </authorList>
    </citation>
    <scope>NUCLEOTIDE SEQUENCE [LARGE SCALE GENOMIC DNA]</scope>
    <source>
        <tissue evidence="2">Muscle</tissue>
    </source>
</reference>
<protein>
    <recommendedName>
        <fullName evidence="1">Alpha-2-macroglobulin bait region domain-containing protein</fullName>
    </recommendedName>
</protein>
<evidence type="ECO:0000259" key="1">
    <source>
        <dbReference type="Pfam" id="PF07703"/>
    </source>
</evidence>
<accession>A0A9X9PUP8</accession>
<dbReference type="Pfam" id="PF07703">
    <property type="entry name" value="A2M_BRD"/>
    <property type="match status" value="1"/>
</dbReference>
<proteinExistence type="predicted"/>
<gene>
    <name evidence="2" type="ORF">BN2614_LOCUS1</name>
</gene>
<feature type="non-terminal residue" evidence="2">
    <location>
        <position position="1"/>
    </location>
</feature>
<feature type="domain" description="Alpha-2-macroglobulin bait region" evidence="1">
    <location>
        <begin position="3"/>
        <end position="41"/>
    </location>
</feature>
<dbReference type="EMBL" id="CYRY02002615">
    <property type="protein sequence ID" value="VCW67347.1"/>
    <property type="molecule type" value="Genomic_DNA"/>
</dbReference>
<evidence type="ECO:0000313" key="2">
    <source>
        <dbReference type="EMBL" id="VCW67347.1"/>
    </source>
</evidence>
<dbReference type="AlphaFoldDB" id="A0A9X9PUP8"/>
<organism evidence="2 3">
    <name type="scientific">Gulo gulo</name>
    <name type="common">Wolverine</name>
    <name type="synonym">Gluton</name>
    <dbReference type="NCBI Taxonomy" id="48420"/>
    <lineage>
        <taxon>Eukaryota</taxon>
        <taxon>Metazoa</taxon>
        <taxon>Chordata</taxon>
        <taxon>Craniata</taxon>
        <taxon>Vertebrata</taxon>
        <taxon>Euteleostomi</taxon>
        <taxon>Mammalia</taxon>
        <taxon>Eutheria</taxon>
        <taxon>Laurasiatheria</taxon>
        <taxon>Carnivora</taxon>
        <taxon>Caniformia</taxon>
        <taxon>Musteloidea</taxon>
        <taxon>Mustelidae</taxon>
        <taxon>Guloninae</taxon>
        <taxon>Gulo</taxon>
    </lineage>
</organism>
<comment type="caution">
    <text evidence="2">The sequence shown here is derived from an EMBL/GenBank/DDBJ whole genome shotgun (WGS) entry which is preliminary data.</text>
</comment>
<sequence>KAKVDLSFRPPQSLPASHAHLRVSASPQSLCTLRGVDKSALFARPEAELSLDSV</sequence>